<dbReference type="AlphaFoldDB" id="A0A8J9ZF35"/>
<protein>
    <submittedName>
        <fullName evidence="4">Hypp9227 protein</fullName>
    </submittedName>
</protein>
<reference evidence="4" key="1">
    <citation type="submission" date="2022-01" db="EMBL/GenBank/DDBJ databases">
        <authorList>
            <person name="Braso-Vives M."/>
        </authorList>
    </citation>
    <scope>NUCLEOTIDE SEQUENCE</scope>
</reference>
<proteinExistence type="predicted"/>
<keyword evidence="2" id="KW-0963">Cytoplasm</keyword>
<evidence type="ECO:0000256" key="2">
    <source>
        <dbReference type="ARBA" id="ARBA00022490"/>
    </source>
</evidence>
<feature type="domain" description="FIIND" evidence="3">
    <location>
        <begin position="12"/>
        <end position="133"/>
    </location>
</feature>
<dbReference type="Proteomes" id="UP000838412">
    <property type="component" value="Chromosome 19"/>
</dbReference>
<dbReference type="Pfam" id="PF13553">
    <property type="entry name" value="FIIND"/>
    <property type="match status" value="1"/>
</dbReference>
<dbReference type="OrthoDB" id="10512852at2759"/>
<dbReference type="GO" id="GO:0005829">
    <property type="term" value="C:cytosol"/>
    <property type="evidence" value="ECO:0007669"/>
    <property type="project" value="UniProtKB-SubCell"/>
</dbReference>
<name>A0A8J9ZF35_BRALA</name>
<evidence type="ECO:0000259" key="3">
    <source>
        <dbReference type="Pfam" id="PF13553"/>
    </source>
</evidence>
<evidence type="ECO:0000256" key="1">
    <source>
        <dbReference type="ARBA" id="ARBA00004514"/>
    </source>
</evidence>
<accession>A0A8J9ZF35</accession>
<gene>
    <name evidence="4" type="primary">Hypp9227</name>
    <name evidence="4" type="ORF">BLAG_LOCUS12324</name>
</gene>
<evidence type="ECO:0000313" key="5">
    <source>
        <dbReference type="Proteomes" id="UP000838412"/>
    </source>
</evidence>
<organism evidence="4 5">
    <name type="scientific">Branchiostoma lanceolatum</name>
    <name type="common">Common lancelet</name>
    <name type="synonym">Amphioxus lanceolatum</name>
    <dbReference type="NCBI Taxonomy" id="7740"/>
    <lineage>
        <taxon>Eukaryota</taxon>
        <taxon>Metazoa</taxon>
        <taxon>Chordata</taxon>
        <taxon>Cephalochordata</taxon>
        <taxon>Leptocardii</taxon>
        <taxon>Amphioxiformes</taxon>
        <taxon>Branchiostomatidae</taxon>
        <taxon>Branchiostoma</taxon>
    </lineage>
</organism>
<dbReference type="EMBL" id="OV696704">
    <property type="protein sequence ID" value="CAH1252172.1"/>
    <property type="molecule type" value="Genomic_DNA"/>
</dbReference>
<comment type="subcellular location">
    <subcellularLocation>
        <location evidence="1">Cytoplasm</location>
        <location evidence="1">Cytosol</location>
    </subcellularLocation>
</comment>
<sequence>MSPQETTNVNGKLKWSLPQEGKFLCEGPDLHVLTPYPLYVTSMSWSGEPWKYGSDWVPVGPLFHFQFRCDDATEPVEIDLPHIAKLSDVDVVVACMYDDELPPEFLAPSQVKPGHAAVYIRQDARVGVVGRTTAVCASDSPCCFSSNICGLLQPIFAVLYEGDVVRKVLVKQEVFSP</sequence>
<dbReference type="InterPro" id="IPR025307">
    <property type="entry name" value="FIIND_dom"/>
</dbReference>
<evidence type="ECO:0000313" key="4">
    <source>
        <dbReference type="EMBL" id="CAH1252172.1"/>
    </source>
</evidence>
<keyword evidence="5" id="KW-1185">Reference proteome</keyword>